<keyword evidence="2" id="KW-1185">Reference proteome</keyword>
<reference evidence="2" key="1">
    <citation type="submission" date="2017-02" db="EMBL/GenBank/DDBJ databases">
        <authorList>
            <person name="Varghese N."/>
            <person name="Submissions S."/>
        </authorList>
    </citation>
    <scope>NUCLEOTIDE SEQUENCE [LARGE SCALE GENOMIC DNA]</scope>
    <source>
        <strain evidence="2">SM117</strain>
    </source>
</reference>
<evidence type="ECO:0000313" key="1">
    <source>
        <dbReference type="EMBL" id="SLJ86199.1"/>
    </source>
</evidence>
<dbReference type="STRING" id="428990.SAMN06295987_101131"/>
<organism evidence="1 2">
    <name type="scientific">Novosphingobium mathurense</name>
    <dbReference type="NCBI Taxonomy" id="428990"/>
    <lineage>
        <taxon>Bacteria</taxon>
        <taxon>Pseudomonadati</taxon>
        <taxon>Pseudomonadota</taxon>
        <taxon>Alphaproteobacteria</taxon>
        <taxon>Sphingomonadales</taxon>
        <taxon>Sphingomonadaceae</taxon>
        <taxon>Novosphingobium</taxon>
    </lineage>
</organism>
<proteinExistence type="predicted"/>
<dbReference type="AlphaFoldDB" id="A0A1U6GRP3"/>
<sequence length="142" mass="14789">MSLALIPLALAAATAPTHSIDIHHSGANHAVEYRGVIETDAKVRRTGAPTRAHSTRCDLTATVSVERHIKMGANTPALTSTIAPTKVLGQTAYGPCANATERLEKLVAAHHGKILKFLASAAEADRPSALAAIEAVRSLAVN</sequence>
<name>A0A1U6GRP3_9SPHN</name>
<evidence type="ECO:0000313" key="2">
    <source>
        <dbReference type="Proteomes" id="UP000190989"/>
    </source>
</evidence>
<dbReference type="Proteomes" id="UP000190989">
    <property type="component" value="Unassembled WGS sequence"/>
</dbReference>
<accession>A0A1U6GRP3</accession>
<protein>
    <submittedName>
        <fullName evidence="1">Uncharacterized protein</fullName>
    </submittedName>
</protein>
<dbReference type="RefSeq" id="WP_079729175.1">
    <property type="nucleotide sequence ID" value="NZ_FVZE01000001.1"/>
</dbReference>
<dbReference type="EMBL" id="FVZE01000001">
    <property type="protein sequence ID" value="SLJ86199.1"/>
    <property type="molecule type" value="Genomic_DNA"/>
</dbReference>
<gene>
    <name evidence="1" type="ORF">SAMN06295987_101131</name>
</gene>